<gene>
    <name evidence="7" type="ORF">AMOR_33460</name>
</gene>
<dbReference type="InterPro" id="IPR012902">
    <property type="entry name" value="N_methyl_site"/>
</dbReference>
<proteinExistence type="predicted"/>
<dbReference type="EMBL" id="AP025591">
    <property type="protein sequence ID" value="BDG04350.1"/>
    <property type="molecule type" value="Genomic_DNA"/>
</dbReference>
<dbReference type="Proteomes" id="UP001162891">
    <property type="component" value="Chromosome"/>
</dbReference>
<organism evidence="7 8">
    <name type="scientific">Anaeromyxobacter oryzae</name>
    <dbReference type="NCBI Taxonomy" id="2918170"/>
    <lineage>
        <taxon>Bacteria</taxon>
        <taxon>Pseudomonadati</taxon>
        <taxon>Myxococcota</taxon>
        <taxon>Myxococcia</taxon>
        <taxon>Myxococcales</taxon>
        <taxon>Cystobacterineae</taxon>
        <taxon>Anaeromyxobacteraceae</taxon>
        <taxon>Anaeromyxobacter</taxon>
    </lineage>
</organism>
<dbReference type="PANTHER" id="PTHR30093:SF44">
    <property type="entry name" value="TYPE II SECRETION SYSTEM CORE PROTEIN G"/>
    <property type="match status" value="1"/>
</dbReference>
<evidence type="ECO:0000313" key="8">
    <source>
        <dbReference type="Proteomes" id="UP001162891"/>
    </source>
</evidence>
<keyword evidence="2" id="KW-0488">Methylation</keyword>
<keyword evidence="8" id="KW-1185">Reference proteome</keyword>
<evidence type="ECO:0000256" key="5">
    <source>
        <dbReference type="ARBA" id="ARBA00023136"/>
    </source>
</evidence>
<dbReference type="RefSeq" id="WP_318653813.1">
    <property type="nucleotide sequence ID" value="NZ_AP025591.1"/>
</dbReference>
<evidence type="ECO:0000256" key="6">
    <source>
        <dbReference type="SAM" id="Phobius"/>
    </source>
</evidence>
<keyword evidence="4 6" id="KW-1133">Transmembrane helix</keyword>
<reference evidence="8" key="1">
    <citation type="journal article" date="2022" name="Int. J. Syst. Evol. Microbiol.">
        <title>Anaeromyxobacter oryzae sp. nov., Anaeromyxobacter diazotrophicus sp. nov. and Anaeromyxobacter paludicola sp. nov., isolated from paddy soils.</title>
        <authorList>
            <person name="Itoh H."/>
            <person name="Xu Z."/>
            <person name="Mise K."/>
            <person name="Masuda Y."/>
            <person name="Ushijima N."/>
            <person name="Hayakawa C."/>
            <person name="Shiratori Y."/>
            <person name="Senoo K."/>
        </authorList>
    </citation>
    <scope>NUCLEOTIDE SEQUENCE [LARGE SCALE GENOMIC DNA]</scope>
    <source>
        <strain evidence="8">Red232</strain>
    </source>
</reference>
<evidence type="ECO:0000313" key="7">
    <source>
        <dbReference type="EMBL" id="BDG04350.1"/>
    </source>
</evidence>
<dbReference type="InterPro" id="IPR045584">
    <property type="entry name" value="Pilin-like"/>
</dbReference>
<name>A0ABN6MXE3_9BACT</name>
<keyword evidence="3 6" id="KW-0812">Transmembrane</keyword>
<evidence type="ECO:0000256" key="1">
    <source>
        <dbReference type="ARBA" id="ARBA00004167"/>
    </source>
</evidence>
<protein>
    <submittedName>
        <fullName evidence="7">Uncharacterized protein</fullName>
    </submittedName>
</protein>
<sequence>MTIRRLHRRPASRGFTLIELMIVVAIISILSSVAIPTFQRLTLRSKTAERSELMLRIHKAVSDYYVQHGSLLDKDGVELTGGPQPPTLDVVKRVPNWRDTGWADVFRSSEEIMGATYYSYSFVTHEPAGNKPADLIITATGDLDGDNVPSIKTMTYHRDGGMYRLFSEDPEPGAEDTDTF</sequence>
<dbReference type="Gene3D" id="3.30.700.10">
    <property type="entry name" value="Glycoprotein, Type 4 Pilin"/>
    <property type="match status" value="1"/>
</dbReference>
<dbReference type="NCBIfam" id="TIGR02532">
    <property type="entry name" value="IV_pilin_GFxxxE"/>
    <property type="match status" value="1"/>
</dbReference>
<dbReference type="PANTHER" id="PTHR30093">
    <property type="entry name" value="GENERAL SECRETION PATHWAY PROTEIN G"/>
    <property type="match status" value="1"/>
</dbReference>
<evidence type="ECO:0000256" key="4">
    <source>
        <dbReference type="ARBA" id="ARBA00022989"/>
    </source>
</evidence>
<dbReference type="PROSITE" id="PS00409">
    <property type="entry name" value="PROKAR_NTER_METHYL"/>
    <property type="match status" value="1"/>
</dbReference>
<keyword evidence="5 6" id="KW-0472">Membrane</keyword>
<comment type="subcellular location">
    <subcellularLocation>
        <location evidence="1">Membrane</location>
        <topology evidence="1">Single-pass membrane protein</topology>
    </subcellularLocation>
</comment>
<evidence type="ECO:0000256" key="2">
    <source>
        <dbReference type="ARBA" id="ARBA00022481"/>
    </source>
</evidence>
<dbReference type="SUPFAM" id="SSF54523">
    <property type="entry name" value="Pili subunits"/>
    <property type="match status" value="1"/>
</dbReference>
<feature type="transmembrane region" description="Helical" evidence="6">
    <location>
        <begin position="20"/>
        <end position="38"/>
    </location>
</feature>
<accession>A0ABN6MXE3</accession>
<dbReference type="Pfam" id="PF07963">
    <property type="entry name" value="N_methyl"/>
    <property type="match status" value="1"/>
</dbReference>
<evidence type="ECO:0000256" key="3">
    <source>
        <dbReference type="ARBA" id="ARBA00022692"/>
    </source>
</evidence>